<sequence>MDIVMDHPALVPVPVPAPAPAQGDDTPPRAFPSPPNGADKAIDPKDPKWKISSVRWDDTLVNRLLSSIRANPAWASSIARGALTSIDPGGSSSRMKAPLSKTDAIREVTRALFSNDPEYDLEDPVVQRSLLVSVRNKLYKLQPLDELLSKNDTYSSIAMARKEALEALEDGPSVRRSMRVPLARKYAEDLDSDADGSSRASPRPGGVRTPSRAHAIAAKGGIVPRHAPPEPAVRKPWRPPLPLRPHYPTAYPAITTLRTVADIRRAYFENERTYLSASLERLTREAEERKKLDEDHLRLLRLEIESREKMREENRTRFESKAAKLREKIANADEEIRKAEPPKPAEPAPEPAVASGQPPMQNGFTQTQQQQPVAAL</sequence>
<dbReference type="Proteomes" id="UP000076738">
    <property type="component" value="Unassembled WGS sequence"/>
</dbReference>
<evidence type="ECO:0000313" key="3">
    <source>
        <dbReference type="Proteomes" id="UP000076738"/>
    </source>
</evidence>
<protein>
    <submittedName>
        <fullName evidence="2">Uncharacterized protein</fullName>
    </submittedName>
</protein>
<reference evidence="2 3" key="1">
    <citation type="journal article" date="2016" name="Mol. Biol. Evol.">
        <title>Comparative Genomics of Early-Diverging Mushroom-Forming Fungi Provides Insights into the Origins of Lignocellulose Decay Capabilities.</title>
        <authorList>
            <person name="Nagy L.G."/>
            <person name="Riley R."/>
            <person name="Tritt A."/>
            <person name="Adam C."/>
            <person name="Daum C."/>
            <person name="Floudas D."/>
            <person name="Sun H."/>
            <person name="Yadav J.S."/>
            <person name="Pangilinan J."/>
            <person name="Larsson K.H."/>
            <person name="Matsuura K."/>
            <person name="Barry K."/>
            <person name="Labutti K."/>
            <person name="Kuo R."/>
            <person name="Ohm R.A."/>
            <person name="Bhattacharya S.S."/>
            <person name="Shirouzu T."/>
            <person name="Yoshinaga Y."/>
            <person name="Martin F.M."/>
            <person name="Grigoriev I.V."/>
            <person name="Hibbett D.S."/>
        </authorList>
    </citation>
    <scope>NUCLEOTIDE SEQUENCE [LARGE SCALE GENOMIC DNA]</scope>
    <source>
        <strain evidence="2 3">TUFC12733</strain>
    </source>
</reference>
<name>A0A167MDV6_CALVF</name>
<feature type="compositionally biased region" description="Basic and acidic residues" evidence="1">
    <location>
        <begin position="326"/>
        <end position="343"/>
    </location>
</feature>
<feature type="region of interest" description="Disordered" evidence="1">
    <location>
        <begin position="1"/>
        <end position="46"/>
    </location>
</feature>
<feature type="region of interest" description="Disordered" evidence="1">
    <location>
        <begin position="326"/>
        <end position="376"/>
    </location>
</feature>
<proteinExistence type="predicted"/>
<evidence type="ECO:0000256" key="1">
    <source>
        <dbReference type="SAM" id="MobiDB-lite"/>
    </source>
</evidence>
<gene>
    <name evidence="2" type="ORF">CALVIDRAFT_563689</name>
</gene>
<feature type="compositionally biased region" description="Low complexity" evidence="1">
    <location>
        <begin position="365"/>
        <end position="376"/>
    </location>
</feature>
<evidence type="ECO:0000313" key="2">
    <source>
        <dbReference type="EMBL" id="KZO96611.1"/>
    </source>
</evidence>
<accession>A0A167MDV6</accession>
<dbReference type="OrthoDB" id="10474512at2759"/>
<keyword evidence="3" id="KW-1185">Reference proteome</keyword>
<feature type="region of interest" description="Disordered" evidence="1">
    <location>
        <begin position="187"/>
        <end position="211"/>
    </location>
</feature>
<dbReference type="AlphaFoldDB" id="A0A167MDV6"/>
<dbReference type="EMBL" id="KV417283">
    <property type="protein sequence ID" value="KZO96611.1"/>
    <property type="molecule type" value="Genomic_DNA"/>
</dbReference>
<organism evidence="2 3">
    <name type="scientific">Calocera viscosa (strain TUFC12733)</name>
    <dbReference type="NCBI Taxonomy" id="1330018"/>
    <lineage>
        <taxon>Eukaryota</taxon>
        <taxon>Fungi</taxon>
        <taxon>Dikarya</taxon>
        <taxon>Basidiomycota</taxon>
        <taxon>Agaricomycotina</taxon>
        <taxon>Dacrymycetes</taxon>
        <taxon>Dacrymycetales</taxon>
        <taxon>Dacrymycetaceae</taxon>
        <taxon>Calocera</taxon>
    </lineage>
</organism>